<evidence type="ECO:0000256" key="2">
    <source>
        <dbReference type="SAM" id="MobiDB-lite"/>
    </source>
</evidence>
<dbReference type="CDD" id="cd00085">
    <property type="entry name" value="HNHc"/>
    <property type="match status" value="1"/>
</dbReference>
<name>A0ABT1KN80_9MICO</name>
<comment type="caution">
    <text evidence="4">The sequence shown here is derived from an EMBL/GenBank/DDBJ whole genome shotgun (WGS) entry which is preliminary data.</text>
</comment>
<evidence type="ECO:0000259" key="3">
    <source>
        <dbReference type="SMART" id="SM00507"/>
    </source>
</evidence>
<comment type="similarity">
    <text evidence="1">Belongs to the Rv1128c/1148c/1588c/1702c/1945/3466 family.</text>
</comment>
<reference evidence="4" key="1">
    <citation type="submission" date="2022-06" db="EMBL/GenBank/DDBJ databases">
        <title>Genomic Encyclopedia of Type Strains, Phase III (KMG-III): the genomes of soil and plant-associated and newly described type strains.</title>
        <authorList>
            <person name="Whitman W."/>
        </authorList>
    </citation>
    <scope>NUCLEOTIDE SEQUENCE</scope>
    <source>
        <strain evidence="4">CPCC 202695</strain>
    </source>
</reference>
<dbReference type="Pfam" id="PF02720">
    <property type="entry name" value="DUF222"/>
    <property type="match status" value="1"/>
</dbReference>
<dbReference type="RefSeq" id="WP_092669345.1">
    <property type="nucleotide sequence ID" value="NZ_BMDN01000003.1"/>
</dbReference>
<feature type="region of interest" description="Disordered" evidence="2">
    <location>
        <begin position="439"/>
        <end position="496"/>
    </location>
</feature>
<evidence type="ECO:0000256" key="1">
    <source>
        <dbReference type="ARBA" id="ARBA00023450"/>
    </source>
</evidence>
<evidence type="ECO:0000313" key="5">
    <source>
        <dbReference type="Proteomes" id="UP000893823"/>
    </source>
</evidence>
<protein>
    <recommendedName>
        <fullName evidence="3">HNH nuclease domain-containing protein</fullName>
    </recommendedName>
</protein>
<dbReference type="Gene3D" id="1.10.30.50">
    <property type="match status" value="1"/>
</dbReference>
<proteinExistence type="inferred from homology"/>
<dbReference type="SMART" id="SM00507">
    <property type="entry name" value="HNHc"/>
    <property type="match status" value="1"/>
</dbReference>
<dbReference type="InterPro" id="IPR003615">
    <property type="entry name" value="HNH_nuc"/>
</dbReference>
<keyword evidence="5" id="KW-1185">Reference proteome</keyword>
<dbReference type="Proteomes" id="UP000893823">
    <property type="component" value="Unassembled WGS sequence"/>
</dbReference>
<gene>
    <name evidence="4" type="ORF">BCL57_002139</name>
</gene>
<dbReference type="InterPro" id="IPR003870">
    <property type="entry name" value="DUF222"/>
</dbReference>
<dbReference type="EMBL" id="SODL02000003">
    <property type="protein sequence ID" value="MCP2367980.1"/>
    <property type="molecule type" value="Genomic_DNA"/>
</dbReference>
<accession>A0ABT1KN80</accession>
<sequence length="496" mass="52942">MTPPSTPLLEWMGGAGEGDLIDEAFVGDGWLEEAFARPSAGAQTPSVDRTATEDVALAEELARVVSLERTMRWAQAEQFRLVESARVRHARLEGVGEVSTAAQREFATRSFVAELATTLVVPEATAGRLVADATRLAGPRAATLAALAAGELSGAHVRSLLEVTSTLPGEAADEVERVALMDAGSRTSAAFRRRLHRLRERLHPESLSDRHARAALNRRVALDPAPDGMAWLSLFLQADRAVAIMARLDALADAGDPKRPDPRTTAQRAADVAADLLLSGTLDHPDRLLAAATGRVAGKIVVTVPVLTLLGVSDEPAELDGYGPIDADTARRLAGHAPSLHRLLVHPESGAALSYGRTTYRAGADLAGYVRVRDGGCRFPGCARRATTTDLDHTAAWAHGGRTDADNLAHLCRAHHRLKHHTGWRMVHEPGGTIRWTSPAGHHLTTHPERPFTPVGRPGTPLPAPPAPPPTETDLHEPVEDNDPPWLHARAASLAA</sequence>
<feature type="domain" description="HNH nuclease" evidence="3">
    <location>
        <begin position="365"/>
        <end position="417"/>
    </location>
</feature>
<evidence type="ECO:0000313" key="4">
    <source>
        <dbReference type="EMBL" id="MCP2367980.1"/>
    </source>
</evidence>
<dbReference type="Pfam" id="PF01844">
    <property type="entry name" value="HNH"/>
    <property type="match status" value="1"/>
</dbReference>
<feature type="compositionally biased region" description="Pro residues" evidence="2">
    <location>
        <begin position="460"/>
        <end position="471"/>
    </location>
</feature>
<organism evidence="4 5">
    <name type="scientific">Agromyces flavus</name>
    <dbReference type="NCBI Taxonomy" id="589382"/>
    <lineage>
        <taxon>Bacteria</taxon>
        <taxon>Bacillati</taxon>
        <taxon>Actinomycetota</taxon>
        <taxon>Actinomycetes</taxon>
        <taxon>Micrococcales</taxon>
        <taxon>Microbacteriaceae</taxon>
        <taxon>Agromyces</taxon>
    </lineage>
</organism>
<dbReference type="InterPro" id="IPR002711">
    <property type="entry name" value="HNH"/>
</dbReference>